<sequence length="353" mass="40474">MENLNYKLLKKMTKIFILFILLTNILYAELANKKEFMKMCNNPTASQKITFEALAKDNRVKIDKQMCAYLYIQTKTNGFSSANADTNNITDLSPLQFFLDLESVRLYDNKVEDISVLKHLTKLKELNLSGNPVSDLSALKDLKHLEDLDLYSTQVSDLSPINSIKTLQSLSYGYMDNIDTIDISQIKDLTNLEFLNLGDIKIKNFHVLNNFKNLTFFSPPKSVTVEDMKMLIDLKKLKTLSLDNNKHITNIDFLLNFPNIEQLSLRNTSIKDISVLKKIPRLITLDISDTQVTDASGILTNTDVNPMYLLFKARNTPLKICSPKNTKDIREGKSCFEKDGKTLKPWWKRWLGL</sequence>
<dbReference type="InterPro" id="IPR050836">
    <property type="entry name" value="SDS22/Internalin_LRR"/>
</dbReference>
<dbReference type="InterPro" id="IPR032675">
    <property type="entry name" value="LRR_dom_sf"/>
</dbReference>
<evidence type="ECO:0000256" key="2">
    <source>
        <dbReference type="ARBA" id="ARBA00022737"/>
    </source>
</evidence>
<evidence type="ECO:0000313" key="3">
    <source>
        <dbReference type="EMBL" id="PPK61075.1"/>
    </source>
</evidence>
<dbReference type="Gene3D" id="3.80.10.10">
    <property type="entry name" value="Ribonuclease Inhibitor"/>
    <property type="match status" value="2"/>
</dbReference>
<dbReference type="EMBL" id="PTIW01000013">
    <property type="protein sequence ID" value="PPK61075.1"/>
    <property type="molecule type" value="Genomic_DNA"/>
</dbReference>
<dbReference type="PANTHER" id="PTHR46652">
    <property type="entry name" value="LEUCINE-RICH REPEAT AND IQ DOMAIN-CONTAINING PROTEIN 1-RELATED"/>
    <property type="match status" value="1"/>
</dbReference>
<keyword evidence="1" id="KW-0433">Leucine-rich repeat</keyword>
<dbReference type="SUPFAM" id="SSF52058">
    <property type="entry name" value="L domain-like"/>
    <property type="match status" value="1"/>
</dbReference>
<keyword evidence="2" id="KW-0677">Repeat</keyword>
<organism evidence="3 4">
    <name type="scientific">Malaciobacter marinus</name>
    <dbReference type="NCBI Taxonomy" id="505249"/>
    <lineage>
        <taxon>Bacteria</taxon>
        <taxon>Pseudomonadati</taxon>
        <taxon>Campylobacterota</taxon>
        <taxon>Epsilonproteobacteria</taxon>
        <taxon>Campylobacterales</taxon>
        <taxon>Arcobacteraceae</taxon>
        <taxon>Malaciobacter</taxon>
    </lineage>
</organism>
<dbReference type="PANTHER" id="PTHR46652:SF3">
    <property type="entry name" value="LEUCINE-RICH REPEAT-CONTAINING PROTEIN 9"/>
    <property type="match status" value="1"/>
</dbReference>
<dbReference type="PROSITE" id="PS51450">
    <property type="entry name" value="LRR"/>
    <property type="match status" value="2"/>
</dbReference>
<comment type="caution">
    <text evidence="3">The sequence shown here is derived from an EMBL/GenBank/DDBJ whole genome shotgun (WGS) entry which is preliminary data.</text>
</comment>
<proteinExistence type="predicted"/>
<accession>A0AB36ZUW1</accession>
<evidence type="ECO:0000313" key="4">
    <source>
        <dbReference type="Proteomes" id="UP000239861"/>
    </source>
</evidence>
<dbReference type="AlphaFoldDB" id="A0AB36ZUW1"/>
<name>A0AB36ZUW1_9BACT</name>
<gene>
    <name evidence="3" type="ORF">B0F89_11371</name>
</gene>
<dbReference type="Pfam" id="PF12799">
    <property type="entry name" value="LRR_4"/>
    <property type="match status" value="2"/>
</dbReference>
<reference evidence="3 4" key="1">
    <citation type="submission" date="2018-02" db="EMBL/GenBank/DDBJ databases">
        <title>Subsurface microbial communities from deep shales in Ohio and West Virginia, USA.</title>
        <authorList>
            <person name="Wrighton K."/>
        </authorList>
    </citation>
    <scope>NUCLEOTIDE SEQUENCE [LARGE SCALE GENOMIC DNA]</scope>
    <source>
        <strain evidence="3 4">MARC-MIP3H16</strain>
    </source>
</reference>
<dbReference type="InterPro" id="IPR025875">
    <property type="entry name" value="Leu-rich_rpt_4"/>
</dbReference>
<protein>
    <submittedName>
        <fullName evidence="3">Leucine rich repeat (LRR) protein</fullName>
    </submittedName>
</protein>
<evidence type="ECO:0000256" key="1">
    <source>
        <dbReference type="ARBA" id="ARBA00022614"/>
    </source>
</evidence>
<dbReference type="InterPro" id="IPR001611">
    <property type="entry name" value="Leu-rich_rpt"/>
</dbReference>
<dbReference type="Proteomes" id="UP000239861">
    <property type="component" value="Unassembled WGS sequence"/>
</dbReference>